<dbReference type="Proteomes" id="UP000617145">
    <property type="component" value="Unassembled WGS sequence"/>
</dbReference>
<gene>
    <name evidence="1" type="ORF">GCM10011415_20920</name>
</gene>
<dbReference type="EMBL" id="BMJV01000004">
    <property type="protein sequence ID" value="GGG72639.1"/>
    <property type="molecule type" value="Genomic_DNA"/>
</dbReference>
<name>A0A8J2ZJL6_9RHOB</name>
<dbReference type="AlphaFoldDB" id="A0A8J2ZJL6"/>
<evidence type="ECO:0000313" key="1">
    <source>
        <dbReference type="EMBL" id="GGG72639.1"/>
    </source>
</evidence>
<evidence type="ECO:0000313" key="2">
    <source>
        <dbReference type="Proteomes" id="UP000617145"/>
    </source>
</evidence>
<keyword evidence="2" id="KW-1185">Reference proteome</keyword>
<reference evidence="1" key="2">
    <citation type="submission" date="2020-09" db="EMBL/GenBank/DDBJ databases">
        <authorList>
            <person name="Sun Q."/>
            <person name="Zhou Y."/>
        </authorList>
    </citation>
    <scope>NUCLEOTIDE SEQUENCE</scope>
    <source>
        <strain evidence="1">CGMCC 1.15762</strain>
    </source>
</reference>
<proteinExistence type="predicted"/>
<sequence>MGVDRSLYRLRNLEERCFNKLTNARRIATRHNKATESVLGCVDIASIRL</sequence>
<reference evidence="1" key="1">
    <citation type="journal article" date="2014" name="Int. J. Syst. Evol. Microbiol.">
        <title>Complete genome sequence of Corynebacterium casei LMG S-19264T (=DSM 44701T), isolated from a smear-ripened cheese.</title>
        <authorList>
            <consortium name="US DOE Joint Genome Institute (JGI-PGF)"/>
            <person name="Walter F."/>
            <person name="Albersmeier A."/>
            <person name="Kalinowski J."/>
            <person name="Ruckert C."/>
        </authorList>
    </citation>
    <scope>NUCLEOTIDE SEQUENCE</scope>
    <source>
        <strain evidence="1">CGMCC 1.15762</strain>
    </source>
</reference>
<comment type="caution">
    <text evidence="1">The sequence shown here is derived from an EMBL/GenBank/DDBJ whole genome shotgun (WGS) entry which is preliminary data.</text>
</comment>
<protein>
    <recommendedName>
        <fullName evidence="3">Transposase DDE domain-containing protein</fullName>
    </recommendedName>
</protein>
<evidence type="ECO:0008006" key="3">
    <source>
        <dbReference type="Google" id="ProtNLM"/>
    </source>
</evidence>
<accession>A0A8J2ZJL6</accession>
<organism evidence="1 2">
    <name type="scientific">Salipiger pallidus</name>
    <dbReference type="NCBI Taxonomy" id="1775170"/>
    <lineage>
        <taxon>Bacteria</taxon>
        <taxon>Pseudomonadati</taxon>
        <taxon>Pseudomonadota</taxon>
        <taxon>Alphaproteobacteria</taxon>
        <taxon>Rhodobacterales</taxon>
        <taxon>Roseobacteraceae</taxon>
        <taxon>Salipiger</taxon>
    </lineage>
</organism>